<dbReference type="InterPro" id="IPR020922">
    <property type="entry name" value="dITP/XTP_pyrophosphatase"/>
</dbReference>
<evidence type="ECO:0000256" key="8">
    <source>
        <dbReference type="ARBA" id="ARBA00051875"/>
    </source>
</evidence>
<dbReference type="HAMAP" id="MF_01405">
    <property type="entry name" value="Non_canon_purine_NTPase"/>
    <property type="match status" value="1"/>
</dbReference>
<evidence type="ECO:0000256" key="9">
    <source>
        <dbReference type="ARBA" id="ARBA00052017"/>
    </source>
</evidence>
<keyword evidence="5 10" id="KW-0378">Hydrolase</keyword>
<reference evidence="12 13" key="1">
    <citation type="submission" date="2018-04" db="EMBL/GenBank/DDBJ databases">
        <title>Sphingobacterium cortibacter sp. nov.</title>
        <authorList>
            <person name="Li Y."/>
        </authorList>
    </citation>
    <scope>NUCLEOTIDE SEQUENCE [LARGE SCALE GENOMIC DNA]</scope>
    <source>
        <strain evidence="12 13">2c-3</strain>
    </source>
</reference>
<dbReference type="RefSeq" id="WP_116773975.1">
    <property type="nucleotide sequence ID" value="NZ_QDKG01000001.1"/>
</dbReference>
<dbReference type="GO" id="GO:0009117">
    <property type="term" value="P:nucleotide metabolic process"/>
    <property type="evidence" value="ECO:0007669"/>
    <property type="project" value="UniProtKB-KW"/>
</dbReference>
<evidence type="ECO:0000313" key="12">
    <source>
        <dbReference type="EMBL" id="PVH26130.1"/>
    </source>
</evidence>
<evidence type="ECO:0000256" key="10">
    <source>
        <dbReference type="HAMAP-Rule" id="MF_01405"/>
    </source>
</evidence>
<dbReference type="NCBIfam" id="NF011398">
    <property type="entry name" value="PRK14823.1"/>
    <property type="match status" value="1"/>
</dbReference>
<keyword evidence="3 10" id="KW-0479">Metal-binding</keyword>
<comment type="caution">
    <text evidence="10">Lacks conserved residue(s) required for the propagation of feature annotation.</text>
</comment>
<dbReference type="GO" id="GO:0017111">
    <property type="term" value="F:ribonucleoside triphosphate phosphatase activity"/>
    <property type="evidence" value="ECO:0007669"/>
    <property type="project" value="InterPro"/>
</dbReference>
<name>A0A2T8HL60_9SPHI</name>
<dbReference type="GO" id="GO:0005829">
    <property type="term" value="C:cytosol"/>
    <property type="evidence" value="ECO:0007669"/>
    <property type="project" value="TreeGrafter"/>
</dbReference>
<dbReference type="PANTHER" id="PTHR11067:SF9">
    <property type="entry name" value="INOSINE TRIPHOSPHATE PYROPHOSPHATASE"/>
    <property type="match status" value="1"/>
</dbReference>
<feature type="binding site" evidence="10">
    <location>
        <begin position="176"/>
        <end position="177"/>
    </location>
    <ligand>
        <name>substrate</name>
    </ligand>
</feature>
<protein>
    <recommendedName>
        <fullName evidence="10">dITP/XTP pyrophosphatase</fullName>
        <ecNumber evidence="10">3.6.1.66</ecNumber>
    </recommendedName>
    <alternativeName>
        <fullName evidence="10">Non-canonical purine NTP pyrophosphatase</fullName>
    </alternativeName>
    <alternativeName>
        <fullName evidence="10">Non-standard purine NTP pyrophosphatase</fullName>
    </alternativeName>
    <alternativeName>
        <fullName evidence="10">Nucleoside-triphosphate diphosphatase</fullName>
    </alternativeName>
    <alternativeName>
        <fullName evidence="10">Nucleoside-triphosphate pyrophosphatase</fullName>
        <shortName evidence="10">NTPase</shortName>
    </alternativeName>
</protein>
<feature type="binding site" evidence="10">
    <location>
        <position position="171"/>
    </location>
    <ligand>
        <name>substrate</name>
    </ligand>
</feature>
<dbReference type="OrthoDB" id="9807456at2"/>
<evidence type="ECO:0000256" key="5">
    <source>
        <dbReference type="ARBA" id="ARBA00022801"/>
    </source>
</evidence>
<feature type="binding site" evidence="10">
    <location>
        <begin position="8"/>
        <end position="13"/>
    </location>
    <ligand>
        <name>substrate</name>
    </ligand>
</feature>
<feature type="binding site" evidence="10">
    <location>
        <position position="69"/>
    </location>
    <ligand>
        <name>Mg(2+)</name>
        <dbReference type="ChEBI" id="CHEBI:18420"/>
    </ligand>
</feature>
<dbReference type="Proteomes" id="UP000245627">
    <property type="component" value="Unassembled WGS sequence"/>
</dbReference>
<evidence type="ECO:0000256" key="3">
    <source>
        <dbReference type="ARBA" id="ARBA00022723"/>
    </source>
</evidence>
<comment type="catalytic activity">
    <reaction evidence="8 10">
        <text>dITP + H2O = dIMP + diphosphate + H(+)</text>
        <dbReference type="Rhea" id="RHEA:28342"/>
        <dbReference type="ChEBI" id="CHEBI:15377"/>
        <dbReference type="ChEBI" id="CHEBI:15378"/>
        <dbReference type="ChEBI" id="CHEBI:33019"/>
        <dbReference type="ChEBI" id="CHEBI:61194"/>
        <dbReference type="ChEBI" id="CHEBI:61382"/>
        <dbReference type="EC" id="3.6.1.66"/>
    </reaction>
</comment>
<dbReference type="InterPro" id="IPR029001">
    <property type="entry name" value="ITPase-like_fam"/>
</dbReference>
<evidence type="ECO:0000256" key="6">
    <source>
        <dbReference type="ARBA" id="ARBA00022842"/>
    </source>
</evidence>
<dbReference type="EC" id="3.6.1.66" evidence="10"/>
<keyword evidence="13" id="KW-1185">Reference proteome</keyword>
<dbReference type="GO" id="GO:0036222">
    <property type="term" value="F:XTP diphosphatase activity"/>
    <property type="evidence" value="ECO:0007669"/>
    <property type="project" value="UniProtKB-UniRule"/>
</dbReference>
<keyword evidence="4 10" id="KW-0547">Nucleotide-binding</keyword>
<accession>A0A2T8HL60</accession>
<comment type="catalytic activity">
    <reaction evidence="10">
        <text>ITP + H2O = IMP + diphosphate + H(+)</text>
        <dbReference type="Rhea" id="RHEA:29399"/>
        <dbReference type="ChEBI" id="CHEBI:15377"/>
        <dbReference type="ChEBI" id="CHEBI:15378"/>
        <dbReference type="ChEBI" id="CHEBI:33019"/>
        <dbReference type="ChEBI" id="CHEBI:58053"/>
        <dbReference type="ChEBI" id="CHEBI:61402"/>
        <dbReference type="EC" id="3.6.1.66"/>
    </reaction>
</comment>
<dbReference type="GO" id="GO:0046872">
    <property type="term" value="F:metal ion binding"/>
    <property type="evidence" value="ECO:0007669"/>
    <property type="project" value="UniProtKB-KW"/>
</dbReference>
<dbReference type="AlphaFoldDB" id="A0A2T8HL60"/>
<dbReference type="GO" id="GO:0036220">
    <property type="term" value="F:ITP diphosphatase activity"/>
    <property type="evidence" value="ECO:0007669"/>
    <property type="project" value="UniProtKB-UniRule"/>
</dbReference>
<evidence type="ECO:0000313" key="13">
    <source>
        <dbReference type="Proteomes" id="UP000245627"/>
    </source>
</evidence>
<comment type="cofactor">
    <cofactor evidence="10">
        <name>Mg(2+)</name>
        <dbReference type="ChEBI" id="CHEBI:18420"/>
    </cofactor>
    <text evidence="10">Binds 1 Mg(2+) ion per subunit.</text>
</comment>
<feature type="binding site" evidence="10">
    <location>
        <begin position="148"/>
        <end position="151"/>
    </location>
    <ligand>
        <name>substrate</name>
    </ligand>
</feature>
<proteinExistence type="inferred from homology"/>
<evidence type="ECO:0000256" key="2">
    <source>
        <dbReference type="ARBA" id="ARBA00011738"/>
    </source>
</evidence>
<feature type="active site" description="Proton acceptor" evidence="10">
    <location>
        <position position="69"/>
    </location>
</feature>
<evidence type="ECO:0000256" key="1">
    <source>
        <dbReference type="ARBA" id="ARBA00008023"/>
    </source>
</evidence>
<dbReference type="GO" id="GO:0035870">
    <property type="term" value="F:dITP diphosphatase activity"/>
    <property type="evidence" value="ECO:0007669"/>
    <property type="project" value="UniProtKB-UniRule"/>
</dbReference>
<dbReference type="GO" id="GO:0009146">
    <property type="term" value="P:purine nucleoside triphosphate catabolic process"/>
    <property type="evidence" value="ECO:0007669"/>
    <property type="project" value="UniProtKB-UniRule"/>
</dbReference>
<dbReference type="SUPFAM" id="SSF52972">
    <property type="entry name" value="ITPase-like"/>
    <property type="match status" value="1"/>
</dbReference>
<dbReference type="GO" id="GO:0000166">
    <property type="term" value="F:nucleotide binding"/>
    <property type="evidence" value="ECO:0007669"/>
    <property type="project" value="UniProtKB-KW"/>
</dbReference>
<dbReference type="FunFam" id="3.90.950.10:FF:000001">
    <property type="entry name" value="dITP/XTP pyrophosphatase"/>
    <property type="match status" value="1"/>
</dbReference>
<comment type="catalytic activity">
    <reaction evidence="9 10">
        <text>XTP + H2O = XMP + diphosphate + H(+)</text>
        <dbReference type="Rhea" id="RHEA:28610"/>
        <dbReference type="ChEBI" id="CHEBI:15377"/>
        <dbReference type="ChEBI" id="CHEBI:15378"/>
        <dbReference type="ChEBI" id="CHEBI:33019"/>
        <dbReference type="ChEBI" id="CHEBI:57464"/>
        <dbReference type="ChEBI" id="CHEBI:61314"/>
        <dbReference type="EC" id="3.6.1.66"/>
    </reaction>
</comment>
<evidence type="ECO:0000256" key="11">
    <source>
        <dbReference type="RuleBase" id="RU003781"/>
    </source>
</evidence>
<comment type="caution">
    <text evidence="12">The sequence shown here is derived from an EMBL/GenBank/DDBJ whole genome shotgun (WGS) entry which is preliminary data.</text>
</comment>
<organism evidence="12 13">
    <name type="scientific">Sphingobacterium corticibacter</name>
    <dbReference type="NCBI Taxonomy" id="2171749"/>
    <lineage>
        <taxon>Bacteria</taxon>
        <taxon>Pseudomonadati</taxon>
        <taxon>Bacteroidota</taxon>
        <taxon>Sphingobacteriia</taxon>
        <taxon>Sphingobacteriales</taxon>
        <taxon>Sphingobacteriaceae</taxon>
        <taxon>Sphingobacterium</taxon>
    </lineage>
</organism>
<sequence length="191" mass="20946">MIKLVFATNNAHKLEEVKAMLGAEFDLLSLADIGCTADIPETGDTFEHNAQQKSDYVVNHFQMDCFADDSGLEIDALDGEPGVYSAHYSGTRDMDTNIALVLQKLGDNPDRTARFRTVISLSIGGEQHFFDGSVEGHIIANERGGAGFGYDPIFIPQGYEQTFAEMTAEQKNKISHRAVAVEKLVAFLRGQ</sequence>
<feature type="binding site" evidence="10">
    <location>
        <position position="70"/>
    </location>
    <ligand>
        <name>substrate</name>
    </ligand>
</feature>
<dbReference type="CDD" id="cd00515">
    <property type="entry name" value="HAM1"/>
    <property type="match status" value="1"/>
</dbReference>
<dbReference type="NCBIfam" id="TIGR00042">
    <property type="entry name" value="RdgB/HAM1 family non-canonical purine NTP pyrophosphatase"/>
    <property type="match status" value="1"/>
</dbReference>
<dbReference type="Pfam" id="PF01725">
    <property type="entry name" value="Ham1p_like"/>
    <property type="match status" value="1"/>
</dbReference>
<comment type="similarity">
    <text evidence="1 10 11">Belongs to the HAM1 NTPase family.</text>
</comment>
<gene>
    <name evidence="12" type="ORF">DC487_00445</name>
</gene>
<dbReference type="Gene3D" id="3.90.950.10">
    <property type="match status" value="1"/>
</dbReference>
<comment type="subunit">
    <text evidence="2 10">Homodimer.</text>
</comment>
<dbReference type="InterPro" id="IPR002637">
    <property type="entry name" value="RdgB/HAM1"/>
</dbReference>
<dbReference type="EMBL" id="QDKG01000001">
    <property type="protein sequence ID" value="PVH26130.1"/>
    <property type="molecule type" value="Genomic_DNA"/>
</dbReference>
<evidence type="ECO:0000256" key="4">
    <source>
        <dbReference type="ARBA" id="ARBA00022741"/>
    </source>
</evidence>
<dbReference type="PANTHER" id="PTHR11067">
    <property type="entry name" value="INOSINE TRIPHOSPHATE PYROPHOSPHATASE/HAM1 PROTEIN"/>
    <property type="match status" value="1"/>
</dbReference>
<keyword evidence="7 10" id="KW-0546">Nucleotide metabolism</keyword>
<keyword evidence="6 10" id="KW-0460">Magnesium</keyword>
<comment type="function">
    <text evidence="10">Pyrophosphatase that catalyzes the hydrolysis of nucleoside triphosphates to their monophosphate derivatives, with a high preference for the non-canonical purine nucleotides XTP (xanthosine triphosphate), dITP (deoxyinosine triphosphate) and ITP. Seems to function as a house-cleaning enzyme that removes non-canonical purine nucleotides from the nucleotide pool, thus preventing their incorporation into DNA/RNA and avoiding chromosomal lesions.</text>
</comment>
<evidence type="ECO:0000256" key="7">
    <source>
        <dbReference type="ARBA" id="ARBA00023080"/>
    </source>
</evidence>